<keyword evidence="3" id="KW-0233">DNA recombination</keyword>
<sequence>MNNPNNKLISTSKNQLPIGDQSHLPSLYKSFLDTGQYNELEMRLYENERLTFDSFHSFTDQELIYYYLHKPTYDDESKNKTEQTKKEYIRDILQFYSFIHFSINNELTHDQLLPSYLKAIEKRHIRQYQEWLRNLKRADGKVGYPSSTRTRKNIVIKGFLRWLHEEDIIDYPLYATFRMSTTRKQERPDRYLSLEEVQSLLSFYKHHPINHALLITLATTGLRVNEIATATWGNVYQDSSVKDGAYYLKVIGKGGVERHARLMEPTVSSIFRFRERRGLTCEVDPKDDRPLFTTNKGHFYSYKYLSNYIIDIIKRSELDWLGHKVGNISPHWFRHFFVNYSVMELGLPIEQVQHTVGHSSRTTTEGYVSKHLQKKNDASLHWNENEFTI</sequence>
<dbReference type="PANTHER" id="PTHR30349">
    <property type="entry name" value="PHAGE INTEGRASE-RELATED"/>
    <property type="match status" value="1"/>
</dbReference>
<dbReference type="InterPro" id="IPR044068">
    <property type="entry name" value="CB"/>
</dbReference>
<geneLocation type="plasmid" evidence="7">
    <name>unnamed</name>
</geneLocation>
<dbReference type="InterPro" id="IPR011010">
    <property type="entry name" value="DNA_brk_join_enz"/>
</dbReference>
<dbReference type="GO" id="GO:0015074">
    <property type="term" value="P:DNA integration"/>
    <property type="evidence" value="ECO:0007669"/>
    <property type="project" value="InterPro"/>
</dbReference>
<dbReference type="RefSeq" id="WP_368502831.1">
    <property type="nucleotide sequence ID" value="NZ_CP162550.1"/>
</dbReference>
<evidence type="ECO:0000313" key="7">
    <source>
        <dbReference type="EMBL" id="XDI35215.1"/>
    </source>
</evidence>
<dbReference type="SUPFAM" id="SSF56349">
    <property type="entry name" value="DNA breaking-rejoining enzymes"/>
    <property type="match status" value="1"/>
</dbReference>
<evidence type="ECO:0000256" key="2">
    <source>
        <dbReference type="ARBA" id="ARBA00023125"/>
    </source>
</evidence>
<dbReference type="PANTHER" id="PTHR30349:SF41">
    <property type="entry name" value="INTEGRASE_RECOMBINASE PROTEIN MJ0367-RELATED"/>
    <property type="match status" value="1"/>
</dbReference>
<evidence type="ECO:0000256" key="3">
    <source>
        <dbReference type="ARBA" id="ARBA00023172"/>
    </source>
</evidence>
<dbReference type="InterPro" id="IPR010998">
    <property type="entry name" value="Integrase_recombinase_N"/>
</dbReference>
<feature type="domain" description="Core-binding (CB)" evidence="6">
    <location>
        <begin position="56"/>
        <end position="164"/>
    </location>
</feature>
<evidence type="ECO:0000256" key="4">
    <source>
        <dbReference type="PROSITE-ProRule" id="PRU01248"/>
    </source>
</evidence>
<comment type="similarity">
    <text evidence="1">Belongs to the 'phage' integrase family.</text>
</comment>
<dbReference type="GO" id="GO:0006310">
    <property type="term" value="P:DNA recombination"/>
    <property type="evidence" value="ECO:0007669"/>
    <property type="project" value="UniProtKB-KW"/>
</dbReference>
<protein>
    <submittedName>
        <fullName evidence="7">Tyrosine-type recombinase/integrase</fullName>
    </submittedName>
</protein>
<dbReference type="CDD" id="cd00397">
    <property type="entry name" value="DNA_BRE_C"/>
    <property type="match status" value="1"/>
</dbReference>
<accession>A0AB39BMT5</accession>
<dbReference type="PROSITE" id="PS51898">
    <property type="entry name" value="TYR_RECOMBINASE"/>
    <property type="match status" value="1"/>
</dbReference>
<dbReference type="InterPro" id="IPR002104">
    <property type="entry name" value="Integrase_catalytic"/>
</dbReference>
<gene>
    <name evidence="7" type="ORF">AB3N04_00400</name>
</gene>
<dbReference type="EMBL" id="CP162550">
    <property type="protein sequence ID" value="XDI35215.1"/>
    <property type="molecule type" value="Genomic_DNA"/>
</dbReference>
<evidence type="ECO:0000259" key="6">
    <source>
        <dbReference type="PROSITE" id="PS51900"/>
    </source>
</evidence>
<keyword evidence="7" id="KW-0614">Plasmid</keyword>
<dbReference type="GO" id="GO:0003677">
    <property type="term" value="F:DNA binding"/>
    <property type="evidence" value="ECO:0007669"/>
    <property type="project" value="UniProtKB-UniRule"/>
</dbReference>
<reference evidence="7" key="1">
    <citation type="submission" date="2024-07" db="EMBL/GenBank/DDBJ databases">
        <title>Identification and characteristics of an arsenic-resistant bacterial isolate, which belongs to a novel species.</title>
        <authorList>
            <person name="Juszczyk A."/>
            <person name="Kowalczyk A."/>
            <person name="Was K."/>
            <person name="Kosowicz W."/>
            <person name="Budzyn A."/>
            <person name="Latowski D."/>
        </authorList>
    </citation>
    <scope>NUCLEOTIDE SEQUENCE</scope>
    <source>
        <strain evidence="7">As8PL</strain>
        <plasmid evidence="7">unnamed</plasmid>
    </source>
</reference>
<dbReference type="InterPro" id="IPR050090">
    <property type="entry name" value="Tyrosine_recombinase_XerCD"/>
</dbReference>
<dbReference type="Gene3D" id="1.10.150.130">
    <property type="match status" value="1"/>
</dbReference>
<evidence type="ECO:0000259" key="5">
    <source>
        <dbReference type="PROSITE" id="PS51898"/>
    </source>
</evidence>
<dbReference type="Gene3D" id="1.10.443.10">
    <property type="entry name" value="Intergrase catalytic core"/>
    <property type="match status" value="1"/>
</dbReference>
<organism evidence="7">
    <name type="scientific">Alkalihalophilus sp. As8PL</name>
    <dbReference type="NCBI Taxonomy" id="3237103"/>
    <lineage>
        <taxon>Bacteria</taxon>
        <taxon>Bacillati</taxon>
        <taxon>Bacillota</taxon>
        <taxon>Bacilli</taxon>
        <taxon>Bacillales</taxon>
        <taxon>Bacillaceae</taxon>
        <taxon>Alkalihalophilus</taxon>
    </lineage>
</organism>
<name>A0AB39BMT5_9BACI</name>
<dbReference type="Pfam" id="PF00589">
    <property type="entry name" value="Phage_integrase"/>
    <property type="match status" value="1"/>
</dbReference>
<dbReference type="AlphaFoldDB" id="A0AB39BMT5"/>
<dbReference type="PROSITE" id="PS51900">
    <property type="entry name" value="CB"/>
    <property type="match status" value="1"/>
</dbReference>
<feature type="domain" description="Tyr recombinase" evidence="5">
    <location>
        <begin position="187"/>
        <end position="382"/>
    </location>
</feature>
<proteinExistence type="inferred from homology"/>
<dbReference type="InterPro" id="IPR013762">
    <property type="entry name" value="Integrase-like_cat_sf"/>
</dbReference>
<keyword evidence="2 4" id="KW-0238">DNA-binding</keyword>
<evidence type="ECO:0000256" key="1">
    <source>
        <dbReference type="ARBA" id="ARBA00008857"/>
    </source>
</evidence>